<protein>
    <submittedName>
        <fullName evidence="2">Glycosyl transferase</fullName>
    </submittedName>
</protein>
<dbReference type="SUPFAM" id="SSF53448">
    <property type="entry name" value="Nucleotide-diphospho-sugar transferases"/>
    <property type="match status" value="1"/>
</dbReference>
<dbReference type="EMBL" id="BMDQ01000003">
    <property type="protein sequence ID" value="GGI58036.1"/>
    <property type="molecule type" value="Genomic_DNA"/>
</dbReference>
<evidence type="ECO:0000259" key="1">
    <source>
        <dbReference type="Pfam" id="PF00535"/>
    </source>
</evidence>
<reference evidence="3" key="1">
    <citation type="journal article" date="2019" name="Int. J. Syst. Evol. Microbiol.">
        <title>The Global Catalogue of Microorganisms (GCM) 10K type strain sequencing project: providing services to taxonomists for standard genome sequencing and annotation.</title>
        <authorList>
            <consortium name="The Broad Institute Genomics Platform"/>
            <consortium name="The Broad Institute Genome Sequencing Center for Infectious Disease"/>
            <person name="Wu L."/>
            <person name="Ma J."/>
        </authorList>
    </citation>
    <scope>NUCLEOTIDE SEQUENCE [LARGE SCALE GENOMIC DNA]</scope>
    <source>
        <strain evidence="3">CCM 8681</strain>
    </source>
</reference>
<dbReference type="InterPro" id="IPR029044">
    <property type="entry name" value="Nucleotide-diphossugar_trans"/>
</dbReference>
<keyword evidence="2" id="KW-0808">Transferase</keyword>
<name>A0ABQ2C1H0_9FLAO</name>
<dbReference type="Pfam" id="PF00535">
    <property type="entry name" value="Glycos_transf_2"/>
    <property type="match status" value="1"/>
</dbReference>
<dbReference type="RefSeq" id="WP_188374941.1">
    <property type="nucleotide sequence ID" value="NZ_BMDQ01000003.1"/>
</dbReference>
<proteinExistence type="predicted"/>
<evidence type="ECO:0000313" key="2">
    <source>
        <dbReference type="EMBL" id="GGI58036.1"/>
    </source>
</evidence>
<comment type="caution">
    <text evidence="2">The sequence shown here is derived from an EMBL/GenBank/DDBJ whole genome shotgun (WGS) entry which is preliminary data.</text>
</comment>
<sequence>MQSNRNPVVSICMITYNHEAYIAQAILSVIEQKTDFNFELVISNDCSTDSTNTVIETVIKQNTNSRLSIRYYNQSSNLGMMPNFIFTLDSCTGKYVALLEGDDFWTDPLKLQKQVDFLGKNKDCSFCFHKAYLVSETGEITSDTHIYPEDIKANTLNASKYLALNSSATCSLMYRSIEIKSIKRMHHSHGDFMLYCELLHHGKAGFLDSVMSAYRKHDFGVSNKLNSEAYMRNRINELKTELNYFKSKAVVDGIRKKYLLKLFKFLKLHGHKISDSEKKEILNQLRKSKLYYNLKFKNLFKRLLRKMKIH</sequence>
<keyword evidence="3" id="KW-1185">Reference proteome</keyword>
<dbReference type="GO" id="GO:0016740">
    <property type="term" value="F:transferase activity"/>
    <property type="evidence" value="ECO:0007669"/>
    <property type="project" value="UniProtKB-KW"/>
</dbReference>
<evidence type="ECO:0000313" key="3">
    <source>
        <dbReference type="Proteomes" id="UP000624701"/>
    </source>
</evidence>
<feature type="domain" description="Glycosyltransferase 2-like" evidence="1">
    <location>
        <begin position="10"/>
        <end position="177"/>
    </location>
</feature>
<dbReference type="PANTHER" id="PTHR22916">
    <property type="entry name" value="GLYCOSYLTRANSFERASE"/>
    <property type="match status" value="1"/>
</dbReference>
<gene>
    <name evidence="2" type="ORF">GCM10011444_23450</name>
</gene>
<accession>A0ABQ2C1H0</accession>
<dbReference type="PANTHER" id="PTHR22916:SF3">
    <property type="entry name" value="UDP-GLCNAC:BETAGAL BETA-1,3-N-ACETYLGLUCOSAMINYLTRANSFERASE-LIKE PROTEIN 1"/>
    <property type="match status" value="1"/>
</dbReference>
<organism evidence="2 3">
    <name type="scientific">Winogradskyella haliclonae</name>
    <dbReference type="NCBI Taxonomy" id="2048558"/>
    <lineage>
        <taxon>Bacteria</taxon>
        <taxon>Pseudomonadati</taxon>
        <taxon>Bacteroidota</taxon>
        <taxon>Flavobacteriia</taxon>
        <taxon>Flavobacteriales</taxon>
        <taxon>Flavobacteriaceae</taxon>
        <taxon>Winogradskyella</taxon>
    </lineage>
</organism>
<dbReference type="InterPro" id="IPR001173">
    <property type="entry name" value="Glyco_trans_2-like"/>
</dbReference>
<dbReference type="Proteomes" id="UP000624701">
    <property type="component" value="Unassembled WGS sequence"/>
</dbReference>
<dbReference type="Gene3D" id="3.90.550.10">
    <property type="entry name" value="Spore Coat Polysaccharide Biosynthesis Protein SpsA, Chain A"/>
    <property type="match status" value="1"/>
</dbReference>